<feature type="domain" description="Nitroreductase" evidence="6">
    <location>
        <begin position="5"/>
        <end position="60"/>
    </location>
</feature>
<evidence type="ECO:0000313" key="8">
    <source>
        <dbReference type="Proteomes" id="UP000001661"/>
    </source>
</evidence>
<dbReference type="Proteomes" id="UP000001661">
    <property type="component" value="Chromosome"/>
</dbReference>
<dbReference type="PANTHER" id="PTHR43673:SF2">
    <property type="entry name" value="NITROREDUCTASE"/>
    <property type="match status" value="1"/>
</dbReference>
<dbReference type="AlphaFoldDB" id="D9QVT9"/>
<dbReference type="HOGENOM" id="CLU_070764_7_3_9"/>
<dbReference type="EMBL" id="CP002105">
    <property type="protein sequence ID" value="ADL12348.1"/>
    <property type="molecule type" value="Genomic_DNA"/>
</dbReference>
<reference evidence="7 8" key="1">
    <citation type="journal article" date="2010" name="Stand. Genomic Sci.">
        <title>Complete genome sequence of Acetohalobium arabaticum type strain (Z-7288).</title>
        <authorList>
            <person name="Sikorski J."/>
            <person name="Lapidus A."/>
            <person name="Chertkov O."/>
            <person name="Lucas S."/>
            <person name="Copeland A."/>
            <person name="Glavina Del Rio T."/>
            <person name="Nolan M."/>
            <person name="Tice H."/>
            <person name="Cheng J.F."/>
            <person name="Han C."/>
            <person name="Brambilla E."/>
            <person name="Pitluck S."/>
            <person name="Liolios K."/>
            <person name="Ivanova N."/>
            <person name="Mavromatis K."/>
            <person name="Mikhailova N."/>
            <person name="Pati A."/>
            <person name="Bruce D."/>
            <person name="Detter C."/>
            <person name="Tapia R."/>
            <person name="Goodwin L."/>
            <person name="Chen A."/>
            <person name="Palaniappan K."/>
            <person name="Land M."/>
            <person name="Hauser L."/>
            <person name="Chang Y.J."/>
            <person name="Jeffries C.D."/>
            <person name="Rohde M."/>
            <person name="Goker M."/>
            <person name="Spring S."/>
            <person name="Woyke T."/>
            <person name="Bristow J."/>
            <person name="Eisen J.A."/>
            <person name="Markowitz V."/>
            <person name="Hugenholtz P."/>
            <person name="Kyrpides N.C."/>
            <person name="Klenk H.P."/>
        </authorList>
    </citation>
    <scope>NUCLEOTIDE SEQUENCE [LARGE SCALE GENOMIC DNA]</scope>
    <source>
        <strain evidence="8">ATCC 49924 / DSM 5501 / Z-7288</strain>
    </source>
</reference>
<dbReference type="Gene3D" id="3.40.109.10">
    <property type="entry name" value="NADH Oxidase"/>
    <property type="match status" value="1"/>
</dbReference>
<evidence type="ECO:0000313" key="7">
    <source>
        <dbReference type="EMBL" id="ADL12348.1"/>
    </source>
</evidence>
<evidence type="ECO:0000256" key="4">
    <source>
        <dbReference type="ARBA" id="ARBA00022643"/>
    </source>
</evidence>
<protein>
    <submittedName>
        <fullName evidence="7">Nitroreductase</fullName>
    </submittedName>
</protein>
<evidence type="ECO:0000256" key="1">
    <source>
        <dbReference type="ARBA" id="ARBA00001917"/>
    </source>
</evidence>
<dbReference type="eggNOG" id="COG0778">
    <property type="taxonomic scope" value="Bacteria"/>
</dbReference>
<dbReference type="Pfam" id="PF00881">
    <property type="entry name" value="Nitroreductase"/>
    <property type="match status" value="1"/>
</dbReference>
<evidence type="ECO:0000256" key="2">
    <source>
        <dbReference type="ARBA" id="ARBA00007118"/>
    </source>
</evidence>
<organism evidence="7 8">
    <name type="scientific">Acetohalobium arabaticum (strain ATCC 49924 / DSM 5501 / Z-7288)</name>
    <dbReference type="NCBI Taxonomy" id="574087"/>
    <lineage>
        <taxon>Bacteria</taxon>
        <taxon>Bacillati</taxon>
        <taxon>Bacillota</taxon>
        <taxon>Clostridia</taxon>
        <taxon>Halanaerobiales</taxon>
        <taxon>Halobacteroidaceae</taxon>
        <taxon>Acetohalobium</taxon>
    </lineage>
</organism>
<dbReference type="PANTHER" id="PTHR43673">
    <property type="entry name" value="NAD(P)H NITROREDUCTASE YDGI-RELATED"/>
    <property type="match status" value="1"/>
</dbReference>
<evidence type="ECO:0000256" key="3">
    <source>
        <dbReference type="ARBA" id="ARBA00022630"/>
    </source>
</evidence>
<evidence type="ECO:0000259" key="6">
    <source>
        <dbReference type="Pfam" id="PF00881"/>
    </source>
</evidence>
<dbReference type="GO" id="GO:0016491">
    <property type="term" value="F:oxidoreductase activity"/>
    <property type="evidence" value="ECO:0007669"/>
    <property type="project" value="UniProtKB-KW"/>
</dbReference>
<keyword evidence="4" id="KW-0288">FMN</keyword>
<dbReference type="RefSeq" id="WP_013277794.1">
    <property type="nucleotide sequence ID" value="NC_014378.1"/>
</dbReference>
<dbReference type="STRING" id="574087.Acear_0810"/>
<dbReference type="CDD" id="cd02151">
    <property type="entry name" value="nitroreductase"/>
    <property type="match status" value="1"/>
</dbReference>
<sequence length="177" mass="19833">MLSLLKKRRSIRKYQNREVENEKVEKLIKAALLSPSSRGFEPWEFIVVDDKESLNQLADAKEAGSAFLDGAPVGIVVCADPEVSDVWIEDTSIASINIQLAAEDLGLGSCWIQIRNRNHSAEKTSSEYVKEVLSIPDNLEVESIIAIGYADEEKPPHKEDDLNYQKIFRNSYGSSSY</sequence>
<name>D9QVT9_ACEAZ</name>
<evidence type="ECO:0000256" key="5">
    <source>
        <dbReference type="ARBA" id="ARBA00023002"/>
    </source>
</evidence>
<dbReference type="InterPro" id="IPR000415">
    <property type="entry name" value="Nitroreductase-like"/>
</dbReference>
<keyword evidence="5" id="KW-0560">Oxidoreductase</keyword>
<dbReference type="SUPFAM" id="SSF55469">
    <property type="entry name" value="FMN-dependent nitroreductase-like"/>
    <property type="match status" value="1"/>
</dbReference>
<dbReference type="KEGG" id="aar:Acear_0810"/>
<gene>
    <name evidence="7" type="ordered locus">Acear_0810</name>
</gene>
<keyword evidence="3" id="KW-0285">Flavoprotein</keyword>
<dbReference type="InterPro" id="IPR029479">
    <property type="entry name" value="Nitroreductase"/>
</dbReference>
<accession>D9QVT9</accession>
<comment type="cofactor">
    <cofactor evidence="1">
        <name>FMN</name>
        <dbReference type="ChEBI" id="CHEBI:58210"/>
    </cofactor>
</comment>
<proteinExistence type="inferred from homology"/>
<comment type="similarity">
    <text evidence="2">Belongs to the nitroreductase family.</text>
</comment>
<keyword evidence="8" id="KW-1185">Reference proteome</keyword>